<dbReference type="OrthoDB" id="9791837at2"/>
<dbReference type="PANTHER" id="PTHR43591">
    <property type="entry name" value="METHYLTRANSFERASE"/>
    <property type="match status" value="1"/>
</dbReference>
<feature type="domain" description="Methyltransferase type 11" evidence="1">
    <location>
        <begin position="52"/>
        <end position="148"/>
    </location>
</feature>
<protein>
    <submittedName>
        <fullName evidence="2">Methyltransferase domain-containing protein</fullName>
    </submittedName>
</protein>
<dbReference type="GO" id="GO:0032259">
    <property type="term" value="P:methylation"/>
    <property type="evidence" value="ECO:0007669"/>
    <property type="project" value="UniProtKB-KW"/>
</dbReference>
<dbReference type="PANTHER" id="PTHR43591:SF24">
    <property type="entry name" value="2-METHOXY-6-POLYPRENYL-1,4-BENZOQUINOL METHYLASE, MITOCHONDRIAL"/>
    <property type="match status" value="1"/>
</dbReference>
<dbReference type="Proteomes" id="UP000616595">
    <property type="component" value="Unassembled WGS sequence"/>
</dbReference>
<dbReference type="SUPFAM" id="SSF53335">
    <property type="entry name" value="S-adenosyl-L-methionine-dependent methyltransferases"/>
    <property type="match status" value="1"/>
</dbReference>
<accession>A0A923KQF1</accession>
<organism evidence="2 3">
    <name type="scientific">Acetobacterium paludosum</name>
    <dbReference type="NCBI Taxonomy" id="52693"/>
    <lineage>
        <taxon>Bacteria</taxon>
        <taxon>Bacillati</taxon>
        <taxon>Bacillota</taxon>
        <taxon>Clostridia</taxon>
        <taxon>Eubacteriales</taxon>
        <taxon>Eubacteriaceae</taxon>
        <taxon>Acetobacterium</taxon>
    </lineage>
</organism>
<comment type="caution">
    <text evidence="2">The sequence shown here is derived from an EMBL/GenBank/DDBJ whole genome shotgun (WGS) entry which is preliminary data.</text>
</comment>
<proteinExistence type="predicted"/>
<keyword evidence="3" id="KW-1185">Reference proteome</keyword>
<name>A0A923KQF1_9FIRM</name>
<dbReference type="InterPro" id="IPR013216">
    <property type="entry name" value="Methyltransf_11"/>
</dbReference>
<evidence type="ECO:0000313" key="3">
    <source>
        <dbReference type="Proteomes" id="UP000616595"/>
    </source>
</evidence>
<keyword evidence="2" id="KW-0489">Methyltransferase</keyword>
<dbReference type="Pfam" id="PF08241">
    <property type="entry name" value="Methyltransf_11"/>
    <property type="match status" value="1"/>
</dbReference>
<evidence type="ECO:0000259" key="1">
    <source>
        <dbReference type="Pfam" id="PF08241"/>
    </source>
</evidence>
<dbReference type="AlphaFoldDB" id="A0A923KQF1"/>
<sequence length="260" mass="29319">MIDVKSEIISCWNTSSNSYDNHYGHGIKSKAEAVAWREALKKIAGDSSLNILDIGTGTGFLAIFLAELGHCVKGVDLSEGMMGKAKEKAAKENLQITFEVEDAENLSSESDGYYDLVINRHLLWTLLSPEKALAEWNRVLKPGGRVVIIDGNWADNSVGDNIKANFGKFLIAMTEFRNPWKRTGSYSKELAEMLPMKKKENRKKTESIMKKAGFSSISQNYMDDIDRIERKAMPYKVRLTTTYRRHVIIGTKKNKSENML</sequence>
<dbReference type="InterPro" id="IPR029063">
    <property type="entry name" value="SAM-dependent_MTases_sf"/>
</dbReference>
<gene>
    <name evidence="2" type="ORF">GH810_12235</name>
</gene>
<dbReference type="EMBL" id="WJBD01000014">
    <property type="protein sequence ID" value="MBC3889084.1"/>
    <property type="molecule type" value="Genomic_DNA"/>
</dbReference>
<reference evidence="2" key="2">
    <citation type="submission" date="2020-10" db="EMBL/GenBank/DDBJ databases">
        <title>Comparative genomics of the Acetobacterium genus.</title>
        <authorList>
            <person name="Marshall C."/>
            <person name="May H."/>
            <person name="Norman S."/>
        </authorList>
    </citation>
    <scope>NUCLEOTIDE SEQUENCE</scope>
    <source>
        <strain evidence="2">DER-2019</strain>
    </source>
</reference>
<keyword evidence="2" id="KW-0808">Transferase</keyword>
<dbReference type="Gene3D" id="3.40.50.150">
    <property type="entry name" value="Vaccinia Virus protein VP39"/>
    <property type="match status" value="1"/>
</dbReference>
<reference evidence="2" key="1">
    <citation type="submission" date="2019-10" db="EMBL/GenBank/DDBJ databases">
        <authorList>
            <person name="Ross D.E."/>
            <person name="Gulliver D."/>
        </authorList>
    </citation>
    <scope>NUCLEOTIDE SEQUENCE</scope>
    <source>
        <strain evidence="2">DER-2019</strain>
    </source>
</reference>
<dbReference type="RefSeq" id="WP_148568339.1">
    <property type="nucleotide sequence ID" value="NZ_RXYA01000016.1"/>
</dbReference>
<evidence type="ECO:0000313" key="2">
    <source>
        <dbReference type="EMBL" id="MBC3889084.1"/>
    </source>
</evidence>
<dbReference type="GO" id="GO:0008757">
    <property type="term" value="F:S-adenosylmethionine-dependent methyltransferase activity"/>
    <property type="evidence" value="ECO:0007669"/>
    <property type="project" value="InterPro"/>
</dbReference>
<dbReference type="CDD" id="cd02440">
    <property type="entry name" value="AdoMet_MTases"/>
    <property type="match status" value="1"/>
</dbReference>